<dbReference type="EMBL" id="JAFMYW010000001">
    <property type="protein sequence ID" value="MBO0946976.1"/>
    <property type="molecule type" value="Genomic_DNA"/>
</dbReference>
<dbReference type="RefSeq" id="WP_207326903.1">
    <property type="nucleotide sequence ID" value="NZ_JAFMYW010000001.1"/>
</dbReference>
<dbReference type="Proteomes" id="UP000664628">
    <property type="component" value="Unassembled WGS sequence"/>
</dbReference>
<evidence type="ECO:0000313" key="1">
    <source>
        <dbReference type="EMBL" id="MBO0946976.1"/>
    </source>
</evidence>
<name>A0ABS3JAG5_9BACT</name>
<reference evidence="1 2" key="1">
    <citation type="submission" date="2021-03" db="EMBL/GenBank/DDBJ databases">
        <title>Fibrella sp. HMF5405 genome sequencing and assembly.</title>
        <authorList>
            <person name="Kang H."/>
            <person name="Kim H."/>
            <person name="Bae S."/>
            <person name="Joh K."/>
        </authorList>
    </citation>
    <scope>NUCLEOTIDE SEQUENCE [LARGE SCALE GENOMIC DNA]</scope>
    <source>
        <strain evidence="1 2">HMF5405</strain>
    </source>
</reference>
<protein>
    <submittedName>
        <fullName evidence="1">Uncharacterized protein</fullName>
    </submittedName>
</protein>
<organism evidence="1 2">
    <name type="scientific">Fibrella forsythiae</name>
    <dbReference type="NCBI Taxonomy" id="2817061"/>
    <lineage>
        <taxon>Bacteria</taxon>
        <taxon>Pseudomonadati</taxon>
        <taxon>Bacteroidota</taxon>
        <taxon>Cytophagia</taxon>
        <taxon>Cytophagales</taxon>
        <taxon>Spirosomataceae</taxon>
        <taxon>Fibrella</taxon>
    </lineage>
</organism>
<keyword evidence="2" id="KW-1185">Reference proteome</keyword>
<evidence type="ECO:0000313" key="2">
    <source>
        <dbReference type="Proteomes" id="UP000664628"/>
    </source>
</evidence>
<accession>A0ABS3JAG5</accession>
<proteinExistence type="predicted"/>
<gene>
    <name evidence="1" type="ORF">J2I46_00165</name>
</gene>
<sequence length="122" mass="13244">MGTTAPQPPPKLVLTDKDHLTEYVEGINLALGRATTAQLYHTPEVGTPLVKSLTFIDLADSPDQPDHMKGLNYCMIGQEVSITKLAYALVDYSPGFADELLITLAALLQGNVDVIPRDHIDD</sequence>
<comment type="caution">
    <text evidence="1">The sequence shown here is derived from an EMBL/GenBank/DDBJ whole genome shotgun (WGS) entry which is preliminary data.</text>
</comment>